<dbReference type="Gene3D" id="1.10.10.10">
    <property type="entry name" value="Winged helix-like DNA-binding domain superfamily/Winged helix DNA-binding domain"/>
    <property type="match status" value="1"/>
</dbReference>
<evidence type="ECO:0000313" key="6">
    <source>
        <dbReference type="EMBL" id="NIR76375.1"/>
    </source>
</evidence>
<evidence type="ECO:0000313" key="7">
    <source>
        <dbReference type="Proteomes" id="UP000702544"/>
    </source>
</evidence>
<dbReference type="Gene3D" id="1.10.1740.10">
    <property type="match status" value="1"/>
</dbReference>
<name>A0AAE4ZDH4_9BACT</name>
<dbReference type="InterPro" id="IPR039425">
    <property type="entry name" value="RNA_pol_sigma-70-like"/>
</dbReference>
<comment type="similarity">
    <text evidence="1">Belongs to the sigma-70 factor family. ECF subfamily.</text>
</comment>
<proteinExistence type="inferred from homology"/>
<dbReference type="GO" id="GO:0006352">
    <property type="term" value="P:DNA-templated transcription initiation"/>
    <property type="evidence" value="ECO:0007669"/>
    <property type="project" value="InterPro"/>
</dbReference>
<gene>
    <name evidence="6" type="ORF">GWO12_14890</name>
</gene>
<dbReference type="InterPro" id="IPR013324">
    <property type="entry name" value="RNA_pol_sigma_r3/r4-like"/>
</dbReference>
<comment type="caution">
    <text evidence="6">The sequence shown here is derived from an EMBL/GenBank/DDBJ whole genome shotgun (WGS) entry which is preliminary data.</text>
</comment>
<dbReference type="InterPro" id="IPR013325">
    <property type="entry name" value="RNA_pol_sigma_r2"/>
</dbReference>
<dbReference type="InterPro" id="IPR011517">
    <property type="entry name" value="RNA_pol_sigma70_ECF-like"/>
</dbReference>
<feature type="domain" description="RNA polymerase sigma-70 ECF-like HTH" evidence="5">
    <location>
        <begin position="7"/>
        <end position="185"/>
    </location>
</feature>
<dbReference type="NCBIfam" id="TIGR02937">
    <property type="entry name" value="sigma70-ECF"/>
    <property type="match status" value="1"/>
</dbReference>
<dbReference type="GO" id="GO:0016987">
    <property type="term" value="F:sigma factor activity"/>
    <property type="evidence" value="ECO:0007669"/>
    <property type="project" value="UniProtKB-KW"/>
</dbReference>
<evidence type="ECO:0000256" key="2">
    <source>
        <dbReference type="ARBA" id="ARBA00023015"/>
    </source>
</evidence>
<keyword evidence="4" id="KW-0804">Transcription</keyword>
<protein>
    <submittedName>
        <fullName evidence="6">Sigma-70 family RNA polymerase sigma factor</fullName>
    </submittedName>
</protein>
<dbReference type="Pfam" id="PF07638">
    <property type="entry name" value="Sigma70_ECF"/>
    <property type="match status" value="1"/>
</dbReference>
<keyword evidence="3" id="KW-0731">Sigma factor</keyword>
<evidence type="ECO:0000256" key="3">
    <source>
        <dbReference type="ARBA" id="ARBA00023082"/>
    </source>
</evidence>
<dbReference type="InterPro" id="IPR014284">
    <property type="entry name" value="RNA_pol_sigma-70_dom"/>
</dbReference>
<dbReference type="NCBIfam" id="TIGR02999">
    <property type="entry name" value="Sig-70_X6"/>
    <property type="match status" value="1"/>
</dbReference>
<evidence type="ECO:0000256" key="1">
    <source>
        <dbReference type="ARBA" id="ARBA00010641"/>
    </source>
</evidence>
<dbReference type="InterPro" id="IPR036388">
    <property type="entry name" value="WH-like_DNA-bd_sf"/>
</dbReference>
<dbReference type="InterPro" id="IPR053812">
    <property type="entry name" value="HTH_Sigma70_ECF-like"/>
</dbReference>
<dbReference type="SUPFAM" id="SSF88946">
    <property type="entry name" value="Sigma2 domain of RNA polymerase sigma factors"/>
    <property type="match status" value="1"/>
</dbReference>
<dbReference type="PANTHER" id="PTHR43133:SF39">
    <property type="entry name" value="SIMILAR TO RNA POLYMERASE SIGMA-E FACTOR"/>
    <property type="match status" value="1"/>
</dbReference>
<dbReference type="PANTHER" id="PTHR43133">
    <property type="entry name" value="RNA POLYMERASE ECF-TYPE SIGMA FACTO"/>
    <property type="match status" value="1"/>
</dbReference>
<accession>A0AAE4ZDH4</accession>
<organism evidence="6 7">
    <name type="scientific">Candidatus Kutchimonas denitrificans</name>
    <dbReference type="NCBI Taxonomy" id="3056748"/>
    <lineage>
        <taxon>Bacteria</taxon>
        <taxon>Pseudomonadati</taxon>
        <taxon>Gemmatimonadota</taxon>
        <taxon>Gemmatimonadia</taxon>
        <taxon>Candidatus Palauibacterales</taxon>
        <taxon>Candidatus Palauibacteraceae</taxon>
        <taxon>Candidatus Kutchimonas</taxon>
    </lineage>
</organism>
<dbReference type="EMBL" id="JAACAK010000125">
    <property type="protein sequence ID" value="NIR76375.1"/>
    <property type="molecule type" value="Genomic_DNA"/>
</dbReference>
<dbReference type="Proteomes" id="UP000702544">
    <property type="component" value="Unassembled WGS sequence"/>
</dbReference>
<dbReference type="SUPFAM" id="SSF88659">
    <property type="entry name" value="Sigma3 and sigma4 domains of RNA polymerase sigma factors"/>
    <property type="match status" value="1"/>
</dbReference>
<sequence>MHDRSPEVTRLLRAARDGDATAFDRLLPLVYAELKSIADRQLRRERAGHTLGTTGLVHEAYLKLVDQSGVEWENRAHFYAVASRAMRQVLIDYARRRAAQKRGGDRERQTLEELPAADSIEPEELLALDAALDRLGQMDERLRKVVEYRFFGGMKEDEIADTLGVTPRTVQRDWVKARAWLHKELYPPEG</sequence>
<keyword evidence="2" id="KW-0805">Transcription regulation</keyword>
<dbReference type="AlphaFoldDB" id="A0AAE4ZDH4"/>
<evidence type="ECO:0000256" key="4">
    <source>
        <dbReference type="ARBA" id="ARBA00023163"/>
    </source>
</evidence>
<evidence type="ECO:0000259" key="5">
    <source>
        <dbReference type="Pfam" id="PF07638"/>
    </source>
</evidence>
<reference evidence="6 7" key="1">
    <citation type="submission" date="2020-01" db="EMBL/GenBank/DDBJ databases">
        <title>Genomes assembled from Gulf of Kutch pelagic sediment metagenomes.</title>
        <authorList>
            <person name="Chandrashekar M."/>
            <person name="Mahajan M.S."/>
            <person name="Dave K.J."/>
            <person name="Vatsa P."/>
            <person name="Nathani N.M."/>
        </authorList>
    </citation>
    <scope>NUCLEOTIDE SEQUENCE [LARGE SCALE GENOMIC DNA]</scope>
    <source>
        <strain evidence="6">KS3-K002</strain>
    </source>
</reference>